<dbReference type="PANTHER" id="PTHR13847:SF281">
    <property type="entry name" value="FAD DEPENDENT OXIDOREDUCTASE DOMAIN-CONTAINING PROTEIN"/>
    <property type="match status" value="1"/>
</dbReference>
<dbReference type="InterPro" id="IPR036188">
    <property type="entry name" value="FAD/NAD-bd_sf"/>
</dbReference>
<feature type="domain" description="FAD dependent oxidoreductase" evidence="2">
    <location>
        <begin position="36"/>
        <end position="392"/>
    </location>
</feature>
<proteinExistence type="predicted"/>
<evidence type="ECO:0000313" key="3">
    <source>
        <dbReference type="EMBL" id="MDB6179289.1"/>
    </source>
</evidence>
<evidence type="ECO:0000313" key="4">
    <source>
        <dbReference type="Proteomes" id="UP001165641"/>
    </source>
</evidence>
<dbReference type="EMBL" id="JAQBIE010000030">
    <property type="protein sequence ID" value="MDB6179289.1"/>
    <property type="molecule type" value="Genomic_DNA"/>
</dbReference>
<dbReference type="Proteomes" id="UP001165641">
    <property type="component" value="Unassembled WGS sequence"/>
</dbReference>
<comment type="caution">
    <text evidence="3">The sequence shown here is derived from an EMBL/GenBank/DDBJ whole genome shotgun (WGS) entry which is preliminary data.</text>
</comment>
<keyword evidence="1" id="KW-0560">Oxidoreductase</keyword>
<dbReference type="Gene3D" id="3.30.9.10">
    <property type="entry name" value="D-Amino Acid Oxidase, subunit A, domain 2"/>
    <property type="match status" value="1"/>
</dbReference>
<accession>A0ABT4ZIV4</accession>
<organism evidence="3 4">
    <name type="scientific">Paracoccus onchidii</name>
    <dbReference type="NCBI Taxonomy" id="3017813"/>
    <lineage>
        <taxon>Bacteria</taxon>
        <taxon>Pseudomonadati</taxon>
        <taxon>Pseudomonadota</taxon>
        <taxon>Alphaproteobacteria</taxon>
        <taxon>Rhodobacterales</taxon>
        <taxon>Paracoccaceae</taxon>
        <taxon>Paracoccus</taxon>
    </lineage>
</organism>
<reference evidence="3" key="1">
    <citation type="submission" date="2022-12" db="EMBL/GenBank/DDBJ databases">
        <title>Paracoccus onchidii sp. nov., isolated from a marine invertebrate from the South China Sea.</title>
        <authorList>
            <person name="Xu S."/>
            <person name="Liu Z."/>
            <person name="Xu Y."/>
        </authorList>
    </citation>
    <scope>NUCLEOTIDE SEQUENCE</scope>
    <source>
        <strain evidence="3">Z330</strain>
    </source>
</reference>
<dbReference type="InterPro" id="IPR006076">
    <property type="entry name" value="FAD-dep_OxRdtase"/>
</dbReference>
<dbReference type="Gene3D" id="3.50.50.60">
    <property type="entry name" value="FAD/NAD(P)-binding domain"/>
    <property type="match status" value="1"/>
</dbReference>
<dbReference type="RefSeq" id="WP_271890391.1">
    <property type="nucleotide sequence ID" value="NZ_JAQBIE010000030.1"/>
</dbReference>
<dbReference type="SUPFAM" id="SSF51905">
    <property type="entry name" value="FAD/NAD(P)-binding domain"/>
    <property type="match status" value="1"/>
</dbReference>
<dbReference type="Pfam" id="PF01266">
    <property type="entry name" value="DAO"/>
    <property type="match status" value="1"/>
</dbReference>
<gene>
    <name evidence="3" type="ORF">PAF17_17495</name>
</gene>
<keyword evidence="4" id="KW-1185">Reference proteome</keyword>
<protein>
    <submittedName>
        <fullName evidence="3">FAD-binding oxidoreductase</fullName>
    </submittedName>
</protein>
<dbReference type="PANTHER" id="PTHR13847">
    <property type="entry name" value="SARCOSINE DEHYDROGENASE-RELATED"/>
    <property type="match status" value="1"/>
</dbReference>
<evidence type="ECO:0000259" key="2">
    <source>
        <dbReference type="Pfam" id="PF01266"/>
    </source>
</evidence>
<evidence type="ECO:0000256" key="1">
    <source>
        <dbReference type="ARBA" id="ARBA00023002"/>
    </source>
</evidence>
<sequence length="439" mass="47485">MSRITLLPKDDKTNGWSAVLPPRSPRPKLIGDETADFVVIGAGFAGLGAARRLGELRPDARIVVLDGQQLGVGASGRNSGFAIDLPHNVGSSLEELAKGNAYMRLARAGIAALHDSVKRHGIDCDWHAAGKYHTATSAQGARDVLRPTVAELEQLGEAYEWLDAEQTAQRLGTHHFSASVYTPGTVLLNPAALNRGLGENLPENVTLYENSPILDADFGDMITLRSAEGSIRAPKAVLAVNGLAMRFGFWQGKLLNFAAHASITRQLTEAEQASIGNIAPWGSTPANAFAGITMRYTNDRRILIRQNIHFCPSLRQSDARRQRIRADHQRLFDERFPRLRGVTMEHTWTGFICLSRNGAPGFGKVAPNVWSAVCQNAVGVAKGTISGRLAATMAAGEDDPLISDMLSLGSPTSLPPRPFLDLGVRGRFAYELFANRHEA</sequence>
<name>A0ABT4ZIV4_9RHOB</name>